<dbReference type="FunFam" id="3.30.200.20:FF:000236">
    <property type="entry name" value="Non-specific serine/threonine protein kinase"/>
    <property type="match status" value="1"/>
</dbReference>
<evidence type="ECO:0000256" key="10">
    <source>
        <dbReference type="PROSITE-ProRule" id="PRU10141"/>
    </source>
</evidence>
<dbReference type="GO" id="GO:0005524">
    <property type="term" value="F:ATP binding"/>
    <property type="evidence" value="ECO:0007669"/>
    <property type="project" value="UniProtKB-UniRule"/>
</dbReference>
<accession>A0A5B0S5U1</accession>
<evidence type="ECO:0000256" key="8">
    <source>
        <dbReference type="ARBA" id="ARBA00047899"/>
    </source>
</evidence>
<evidence type="ECO:0000259" key="12">
    <source>
        <dbReference type="PROSITE" id="PS50011"/>
    </source>
</evidence>
<dbReference type="SMART" id="SM00220">
    <property type="entry name" value="S_TKc"/>
    <property type="match status" value="1"/>
</dbReference>
<evidence type="ECO:0000256" key="9">
    <source>
        <dbReference type="ARBA" id="ARBA00048679"/>
    </source>
</evidence>
<dbReference type="PROSITE" id="PS00107">
    <property type="entry name" value="PROTEIN_KINASE_ATP"/>
    <property type="match status" value="1"/>
</dbReference>
<feature type="region of interest" description="Disordered" evidence="11">
    <location>
        <begin position="1"/>
        <end position="27"/>
    </location>
</feature>
<organism evidence="13 14">
    <name type="scientific">Puccinia graminis f. sp. tritici</name>
    <dbReference type="NCBI Taxonomy" id="56615"/>
    <lineage>
        <taxon>Eukaryota</taxon>
        <taxon>Fungi</taxon>
        <taxon>Dikarya</taxon>
        <taxon>Basidiomycota</taxon>
        <taxon>Pucciniomycotina</taxon>
        <taxon>Pucciniomycetes</taxon>
        <taxon>Pucciniales</taxon>
        <taxon>Pucciniaceae</taxon>
        <taxon>Puccinia</taxon>
    </lineage>
</organism>
<dbReference type="GO" id="GO:0004674">
    <property type="term" value="F:protein serine/threonine kinase activity"/>
    <property type="evidence" value="ECO:0007669"/>
    <property type="project" value="UniProtKB-KW"/>
</dbReference>
<keyword evidence="4" id="KW-0808">Transferase</keyword>
<dbReference type="Gene3D" id="3.30.200.20">
    <property type="entry name" value="Phosphorylase Kinase, domain 1"/>
    <property type="match status" value="1"/>
</dbReference>
<dbReference type="GO" id="GO:0035556">
    <property type="term" value="P:intracellular signal transduction"/>
    <property type="evidence" value="ECO:0007669"/>
    <property type="project" value="TreeGrafter"/>
</dbReference>
<evidence type="ECO:0000313" key="13">
    <source>
        <dbReference type="EMBL" id="KAA1133157.1"/>
    </source>
</evidence>
<evidence type="ECO:0000256" key="2">
    <source>
        <dbReference type="ARBA" id="ARBA00012513"/>
    </source>
</evidence>
<proteinExistence type="inferred from homology"/>
<dbReference type="PROSITE" id="PS50011">
    <property type="entry name" value="PROTEIN_KINASE_DOM"/>
    <property type="match status" value="1"/>
</dbReference>
<dbReference type="InterPro" id="IPR017441">
    <property type="entry name" value="Protein_kinase_ATP_BS"/>
</dbReference>
<comment type="similarity">
    <text evidence="1">Belongs to the protein kinase superfamily. CAMK Ser/Thr protein kinase family. SNF1 subfamily.</text>
</comment>
<dbReference type="EMBL" id="VDEP01000073">
    <property type="protein sequence ID" value="KAA1133157.1"/>
    <property type="molecule type" value="Genomic_DNA"/>
</dbReference>
<evidence type="ECO:0000256" key="6">
    <source>
        <dbReference type="ARBA" id="ARBA00022777"/>
    </source>
</evidence>
<dbReference type="InterPro" id="IPR011009">
    <property type="entry name" value="Kinase-like_dom_sf"/>
</dbReference>
<evidence type="ECO:0000256" key="1">
    <source>
        <dbReference type="ARBA" id="ARBA00006234"/>
    </source>
</evidence>
<feature type="domain" description="Protein kinase" evidence="12">
    <location>
        <begin position="35"/>
        <end position="162"/>
    </location>
</feature>
<evidence type="ECO:0000313" key="14">
    <source>
        <dbReference type="Proteomes" id="UP000325313"/>
    </source>
</evidence>
<feature type="binding site" evidence="10">
    <location>
        <position position="64"/>
    </location>
    <ligand>
        <name>ATP</name>
        <dbReference type="ChEBI" id="CHEBI:30616"/>
    </ligand>
</feature>
<reference evidence="13 14" key="1">
    <citation type="submission" date="2019-05" db="EMBL/GenBank/DDBJ databases">
        <title>Emergence of the Ug99 lineage of the wheat stem rust pathogen through somatic hybridization.</title>
        <authorList>
            <person name="Li F."/>
            <person name="Upadhyaya N.M."/>
            <person name="Sperschneider J."/>
            <person name="Matny O."/>
            <person name="Nguyen-Phuc H."/>
            <person name="Mago R."/>
            <person name="Raley C."/>
            <person name="Miller M.E."/>
            <person name="Silverstein K.A.T."/>
            <person name="Henningsen E."/>
            <person name="Hirsch C.D."/>
            <person name="Visser B."/>
            <person name="Pretorius Z.A."/>
            <person name="Steffenson B.J."/>
            <person name="Schwessinger B."/>
            <person name="Dodds P.N."/>
            <person name="Figueroa M."/>
        </authorList>
    </citation>
    <scope>NUCLEOTIDE SEQUENCE [LARGE SCALE GENOMIC DNA]</scope>
    <source>
        <strain evidence="13 14">Ug99</strain>
    </source>
</reference>
<evidence type="ECO:0000256" key="5">
    <source>
        <dbReference type="ARBA" id="ARBA00022741"/>
    </source>
</evidence>
<dbReference type="Pfam" id="PF00069">
    <property type="entry name" value="Pkinase"/>
    <property type="match status" value="1"/>
</dbReference>
<dbReference type="PANTHER" id="PTHR24346">
    <property type="entry name" value="MAP/MICROTUBULE AFFINITY-REGULATING KINASE"/>
    <property type="match status" value="1"/>
</dbReference>
<keyword evidence="3" id="KW-0723">Serine/threonine-protein kinase</keyword>
<dbReference type="EC" id="2.7.11.1" evidence="2"/>
<evidence type="ECO:0000256" key="11">
    <source>
        <dbReference type="SAM" id="MobiDB-lite"/>
    </source>
</evidence>
<evidence type="ECO:0000256" key="7">
    <source>
        <dbReference type="ARBA" id="ARBA00022840"/>
    </source>
</evidence>
<dbReference type="InterPro" id="IPR000719">
    <property type="entry name" value="Prot_kinase_dom"/>
</dbReference>
<sequence length="162" mass="18896">MPPSTSANRSPSSRKRHESVSAQRESASTKSIGEFEIVKTLGHGSFGKVKLAKHKLTRLNVAMKFLSKKKILTQEMRDRVKREIEYLSFLRHPHIIKLYDVIQDNTDIVMVIEYLKGELFDYIVHVGKMPEHDARRFFQQIICAVEYCHLHNIVHRDLKPEK</sequence>
<protein>
    <recommendedName>
        <fullName evidence="2">non-specific serine/threonine protein kinase</fullName>
        <ecNumber evidence="2">2.7.11.1</ecNumber>
    </recommendedName>
</protein>
<dbReference type="AlphaFoldDB" id="A0A5B0S5U1"/>
<dbReference type="GO" id="GO:0005737">
    <property type="term" value="C:cytoplasm"/>
    <property type="evidence" value="ECO:0007669"/>
    <property type="project" value="TreeGrafter"/>
</dbReference>
<evidence type="ECO:0000256" key="3">
    <source>
        <dbReference type="ARBA" id="ARBA00022527"/>
    </source>
</evidence>
<comment type="caution">
    <text evidence="13">The sequence shown here is derived from an EMBL/GenBank/DDBJ whole genome shotgun (WGS) entry which is preliminary data.</text>
</comment>
<gene>
    <name evidence="13" type="primary">SNF1_2</name>
    <name evidence="13" type="ORF">PGTUg99_022375</name>
</gene>
<dbReference type="Proteomes" id="UP000325313">
    <property type="component" value="Unassembled WGS sequence"/>
</dbReference>
<comment type="catalytic activity">
    <reaction evidence="8">
        <text>L-threonyl-[protein] + ATP = O-phospho-L-threonyl-[protein] + ADP + H(+)</text>
        <dbReference type="Rhea" id="RHEA:46608"/>
        <dbReference type="Rhea" id="RHEA-COMP:11060"/>
        <dbReference type="Rhea" id="RHEA-COMP:11605"/>
        <dbReference type="ChEBI" id="CHEBI:15378"/>
        <dbReference type="ChEBI" id="CHEBI:30013"/>
        <dbReference type="ChEBI" id="CHEBI:30616"/>
        <dbReference type="ChEBI" id="CHEBI:61977"/>
        <dbReference type="ChEBI" id="CHEBI:456216"/>
        <dbReference type="EC" id="2.7.11.1"/>
    </reaction>
</comment>
<dbReference type="PANTHER" id="PTHR24346:SF110">
    <property type="entry name" value="NON-SPECIFIC SERINE_THREONINE PROTEIN KINASE"/>
    <property type="match status" value="1"/>
</dbReference>
<keyword evidence="5 10" id="KW-0547">Nucleotide-binding</keyword>
<comment type="catalytic activity">
    <reaction evidence="9">
        <text>L-seryl-[protein] + ATP = O-phospho-L-seryl-[protein] + ADP + H(+)</text>
        <dbReference type="Rhea" id="RHEA:17989"/>
        <dbReference type="Rhea" id="RHEA-COMP:9863"/>
        <dbReference type="Rhea" id="RHEA-COMP:11604"/>
        <dbReference type="ChEBI" id="CHEBI:15378"/>
        <dbReference type="ChEBI" id="CHEBI:29999"/>
        <dbReference type="ChEBI" id="CHEBI:30616"/>
        <dbReference type="ChEBI" id="CHEBI:83421"/>
        <dbReference type="ChEBI" id="CHEBI:456216"/>
        <dbReference type="EC" id="2.7.11.1"/>
    </reaction>
</comment>
<keyword evidence="7 10" id="KW-0067">ATP-binding</keyword>
<dbReference type="Gene3D" id="1.10.510.10">
    <property type="entry name" value="Transferase(Phosphotransferase) domain 1"/>
    <property type="match status" value="1"/>
</dbReference>
<dbReference type="SUPFAM" id="SSF56112">
    <property type="entry name" value="Protein kinase-like (PK-like)"/>
    <property type="match status" value="1"/>
</dbReference>
<feature type="compositionally biased region" description="Polar residues" evidence="11">
    <location>
        <begin position="1"/>
        <end position="11"/>
    </location>
</feature>
<evidence type="ECO:0000256" key="4">
    <source>
        <dbReference type="ARBA" id="ARBA00022679"/>
    </source>
</evidence>
<name>A0A5B0S5U1_PUCGR</name>
<dbReference type="FunFam" id="1.10.510.10:FF:000571">
    <property type="entry name" value="Maternal embryonic leucine zipper kinase"/>
    <property type="match status" value="1"/>
</dbReference>
<keyword evidence="6 13" id="KW-0418">Kinase</keyword>